<evidence type="ECO:0000313" key="2">
    <source>
        <dbReference type="Proteomes" id="UP000316603"/>
    </source>
</evidence>
<evidence type="ECO:0000313" key="1">
    <source>
        <dbReference type="EMBL" id="TWF83991.1"/>
    </source>
</evidence>
<gene>
    <name evidence="1" type="ORF">FHX78_11924</name>
</gene>
<name>A0A561TA46_9ACTN</name>
<proteinExistence type="predicted"/>
<dbReference type="AlphaFoldDB" id="A0A561TA46"/>
<reference evidence="1 2" key="1">
    <citation type="submission" date="2019-06" db="EMBL/GenBank/DDBJ databases">
        <title>Sequencing the genomes of 1000 actinobacteria strains.</title>
        <authorList>
            <person name="Klenk H.-P."/>
        </authorList>
    </citation>
    <scope>NUCLEOTIDE SEQUENCE [LARGE SCALE GENOMIC DNA]</scope>
    <source>
        <strain evidence="1 2">DSM 41695</strain>
    </source>
</reference>
<dbReference type="Proteomes" id="UP000316603">
    <property type="component" value="Unassembled WGS sequence"/>
</dbReference>
<comment type="caution">
    <text evidence="1">The sequence shown here is derived from an EMBL/GenBank/DDBJ whole genome shotgun (WGS) entry which is preliminary data.</text>
</comment>
<accession>A0A561TA46</accession>
<dbReference type="OrthoDB" id="4327501at2"/>
<organism evidence="1 2">
    <name type="scientific">Streptomyces capillispiralis</name>
    <dbReference type="NCBI Taxonomy" id="68182"/>
    <lineage>
        <taxon>Bacteria</taxon>
        <taxon>Bacillati</taxon>
        <taxon>Actinomycetota</taxon>
        <taxon>Actinomycetes</taxon>
        <taxon>Kitasatosporales</taxon>
        <taxon>Streptomycetaceae</taxon>
        <taxon>Streptomyces</taxon>
    </lineage>
</organism>
<dbReference type="EMBL" id="VIWV01000001">
    <property type="protein sequence ID" value="TWF83991.1"/>
    <property type="molecule type" value="Genomic_DNA"/>
</dbReference>
<dbReference type="RefSeq" id="WP_145866184.1">
    <property type="nucleotide sequence ID" value="NZ_BNCE01000008.1"/>
</dbReference>
<protein>
    <submittedName>
        <fullName evidence="1">Uncharacterized protein</fullName>
    </submittedName>
</protein>
<sequence>MTRRRVWGLALAAFAAGGALTFVVMSVQEDETPPVTVGAARSAASPVPTTRAELVEAWTAELEDAGKELPEGWDLLTTDEIRGRYLHQRMVNAPSAEDVDPGMDRRVDG</sequence>
<keyword evidence="2" id="KW-1185">Reference proteome</keyword>